<dbReference type="SUPFAM" id="SSF49785">
    <property type="entry name" value="Galactose-binding domain-like"/>
    <property type="match status" value="1"/>
</dbReference>
<reference evidence="8 9" key="1">
    <citation type="submission" date="2019-03" db="EMBL/GenBank/DDBJ databases">
        <title>Genomic Encyclopedia of Archaeal and Bacterial Type Strains, Phase II (KMG-II): from individual species to whole genera.</title>
        <authorList>
            <person name="Goeker M."/>
        </authorList>
    </citation>
    <scope>NUCLEOTIDE SEQUENCE [LARGE SCALE GENOMIC DNA]</scope>
    <source>
        <strain evidence="8 9">DSM 19034</strain>
    </source>
</reference>
<dbReference type="Gene3D" id="2.60.120.260">
    <property type="entry name" value="Galactose-binding domain-like"/>
    <property type="match status" value="1"/>
</dbReference>
<dbReference type="SMART" id="SM00388">
    <property type="entry name" value="HisKA"/>
    <property type="match status" value="1"/>
</dbReference>
<feature type="transmembrane region" description="Helical" evidence="5">
    <location>
        <begin position="347"/>
        <end position="370"/>
    </location>
</feature>
<evidence type="ECO:0000313" key="8">
    <source>
        <dbReference type="EMBL" id="TDO20662.1"/>
    </source>
</evidence>
<dbReference type="Gene3D" id="1.10.287.130">
    <property type="match status" value="1"/>
</dbReference>
<evidence type="ECO:0000256" key="2">
    <source>
        <dbReference type="ARBA" id="ARBA00012438"/>
    </source>
</evidence>
<dbReference type="Gene3D" id="3.30.565.10">
    <property type="entry name" value="Histidine kinase-like ATPase, C-terminal domain"/>
    <property type="match status" value="1"/>
</dbReference>
<feature type="transmembrane region" description="Helical" evidence="5">
    <location>
        <begin position="261"/>
        <end position="280"/>
    </location>
</feature>
<feature type="transmembrane region" description="Helical" evidence="5">
    <location>
        <begin position="203"/>
        <end position="223"/>
    </location>
</feature>
<feature type="coiled-coil region" evidence="4">
    <location>
        <begin position="415"/>
        <end position="443"/>
    </location>
</feature>
<feature type="chain" id="PRO_5020844329" description="histidine kinase" evidence="6">
    <location>
        <begin position="25"/>
        <end position="719"/>
    </location>
</feature>
<dbReference type="AlphaFoldDB" id="A0A4R6IF25"/>
<comment type="catalytic activity">
    <reaction evidence="1">
        <text>ATP + protein L-histidine = ADP + protein N-phospho-L-histidine.</text>
        <dbReference type="EC" id="2.7.13.3"/>
    </reaction>
</comment>
<dbReference type="PROSITE" id="PS50109">
    <property type="entry name" value="HIS_KIN"/>
    <property type="match status" value="1"/>
</dbReference>
<keyword evidence="6" id="KW-0732">Signal</keyword>
<dbReference type="InterPro" id="IPR036890">
    <property type="entry name" value="HATPase_C_sf"/>
</dbReference>
<protein>
    <recommendedName>
        <fullName evidence="2">histidine kinase</fullName>
        <ecNumber evidence="2">2.7.13.3</ecNumber>
    </recommendedName>
</protein>
<dbReference type="InterPro" id="IPR036097">
    <property type="entry name" value="HisK_dim/P_sf"/>
</dbReference>
<dbReference type="Proteomes" id="UP000295499">
    <property type="component" value="Unassembled WGS sequence"/>
</dbReference>
<accession>A0A4R6IF25</accession>
<dbReference type="SMART" id="SM00387">
    <property type="entry name" value="HATPase_c"/>
    <property type="match status" value="1"/>
</dbReference>
<feature type="transmembrane region" description="Helical" evidence="5">
    <location>
        <begin position="235"/>
        <end position="255"/>
    </location>
</feature>
<feature type="signal peptide" evidence="6">
    <location>
        <begin position="1"/>
        <end position="24"/>
    </location>
</feature>
<feature type="transmembrane region" description="Helical" evidence="5">
    <location>
        <begin position="292"/>
        <end position="311"/>
    </location>
</feature>
<evidence type="ECO:0000256" key="3">
    <source>
        <dbReference type="ARBA" id="ARBA00022553"/>
    </source>
</evidence>
<dbReference type="EC" id="2.7.13.3" evidence="2"/>
<keyword evidence="5" id="KW-0472">Membrane</keyword>
<feature type="transmembrane region" description="Helical" evidence="5">
    <location>
        <begin position="376"/>
        <end position="397"/>
    </location>
</feature>
<dbReference type="EMBL" id="SNWM01000004">
    <property type="protein sequence ID" value="TDO20662.1"/>
    <property type="molecule type" value="Genomic_DNA"/>
</dbReference>
<dbReference type="PANTHER" id="PTHR43065:SF42">
    <property type="entry name" value="TWO-COMPONENT SENSOR PPRA"/>
    <property type="match status" value="1"/>
</dbReference>
<evidence type="ECO:0000256" key="5">
    <source>
        <dbReference type="SAM" id="Phobius"/>
    </source>
</evidence>
<dbReference type="PRINTS" id="PR00344">
    <property type="entry name" value="BCTRLSENSOR"/>
</dbReference>
<name>A0A4R6IF25_9SPHI</name>
<dbReference type="CDD" id="cd00082">
    <property type="entry name" value="HisKA"/>
    <property type="match status" value="1"/>
</dbReference>
<dbReference type="InterPro" id="IPR003594">
    <property type="entry name" value="HATPase_dom"/>
</dbReference>
<keyword evidence="9" id="KW-1185">Reference proteome</keyword>
<evidence type="ECO:0000256" key="4">
    <source>
        <dbReference type="SAM" id="Coils"/>
    </source>
</evidence>
<dbReference type="SUPFAM" id="SSF55874">
    <property type="entry name" value="ATPase domain of HSP90 chaperone/DNA topoisomerase II/histidine kinase"/>
    <property type="match status" value="1"/>
</dbReference>
<dbReference type="Pfam" id="PF00512">
    <property type="entry name" value="HisKA"/>
    <property type="match status" value="1"/>
</dbReference>
<comment type="caution">
    <text evidence="8">The sequence shown here is derived from an EMBL/GenBank/DDBJ whole genome shotgun (WGS) entry which is preliminary data.</text>
</comment>
<gene>
    <name evidence="8" type="ORF">CLV32_3295</name>
</gene>
<dbReference type="InterPro" id="IPR008979">
    <property type="entry name" value="Galactose-bd-like_sf"/>
</dbReference>
<dbReference type="PANTHER" id="PTHR43065">
    <property type="entry name" value="SENSOR HISTIDINE KINASE"/>
    <property type="match status" value="1"/>
</dbReference>
<proteinExistence type="predicted"/>
<dbReference type="InterPro" id="IPR003661">
    <property type="entry name" value="HisK_dim/P_dom"/>
</dbReference>
<dbReference type="Pfam" id="PF02518">
    <property type="entry name" value="HATPase_c"/>
    <property type="match status" value="1"/>
</dbReference>
<dbReference type="GO" id="GO:0000155">
    <property type="term" value="F:phosphorelay sensor kinase activity"/>
    <property type="evidence" value="ECO:0007669"/>
    <property type="project" value="InterPro"/>
</dbReference>
<feature type="domain" description="Histidine kinase" evidence="7">
    <location>
        <begin position="480"/>
        <end position="718"/>
    </location>
</feature>
<dbReference type="InterPro" id="IPR004358">
    <property type="entry name" value="Sig_transdc_His_kin-like_C"/>
</dbReference>
<keyword evidence="5" id="KW-1133">Transmembrane helix</keyword>
<organism evidence="8 9">
    <name type="scientific">Pedobacter duraquae</name>
    <dbReference type="NCBI Taxonomy" id="425511"/>
    <lineage>
        <taxon>Bacteria</taxon>
        <taxon>Pseudomonadati</taxon>
        <taxon>Bacteroidota</taxon>
        <taxon>Sphingobacteriia</taxon>
        <taxon>Sphingobacteriales</taxon>
        <taxon>Sphingobacteriaceae</taxon>
        <taxon>Pedobacter</taxon>
    </lineage>
</organism>
<keyword evidence="3" id="KW-0597">Phosphoprotein</keyword>
<keyword evidence="4" id="KW-0175">Coiled coil</keyword>
<dbReference type="SUPFAM" id="SSF47384">
    <property type="entry name" value="Homodimeric domain of signal transducing histidine kinase"/>
    <property type="match status" value="1"/>
</dbReference>
<dbReference type="InterPro" id="IPR011623">
    <property type="entry name" value="7TMR_DISM_rcpt_extracell_dom1"/>
</dbReference>
<dbReference type="OrthoDB" id="9806995at2"/>
<evidence type="ECO:0000256" key="6">
    <source>
        <dbReference type="SAM" id="SignalP"/>
    </source>
</evidence>
<evidence type="ECO:0000259" key="7">
    <source>
        <dbReference type="PROSITE" id="PS50109"/>
    </source>
</evidence>
<dbReference type="InterPro" id="IPR005467">
    <property type="entry name" value="His_kinase_dom"/>
</dbReference>
<evidence type="ECO:0000313" key="9">
    <source>
        <dbReference type="Proteomes" id="UP000295499"/>
    </source>
</evidence>
<sequence>MNFAHMQRITCFLYLMFFACFAQAQSQEGTHLQVYQLGERGLLLNKGWVYRTGDNVAYADSGMSTKTWKSVDPTVNIPDLPEELRSGICWLRLKFSVPKNLQRTAGITLRSAGAIEVYLNGKLIGKRGLIDPITKDGKNYLDRVNPIELPLTSSGDQVLAIRYANQQSMAWVGGYTLPPFLFARLTNTPQLIRNMSYFQNTDAGASVAIGILTLLALLHLIFLKYNPSQRANLYFAGYALLFALFLVGTIISTHAQFMDRQVFTLFLNILFYIISVLFAIKALYTLFNFKTHWHLLVLTPLCLFLGLLGAFDEHTDAIPITLVALLLTCVQLALTVSAVYHKRRGALIVATGFLVGLVGVFCYVYIIYTFKSTPELSFIVSTSLAMLGPPLGISFFLGREFALDSQMLQYKLIEVEELSKKSLKQEQEKQELLASQNEILEQQVQERTHQLSQSLTHLQQTQDQLIQAEKMASLGELTAGIAHEIQNPLNFVNNFAEVSQELIEEMETELKNGDETEAMAIAADIRQNLEKIHHHGQRADFIVKGMLQHTQSSTTKHQPEDINLLVEEYSKLAYNGFRVKNNTFLATINKELTVPLPLIPISAQEIGRVLLNIFNNAFYALYEKQKNSDGFIAVLSIHTMIQQTSVEIRISDNGTGIPTAQLDKIMQPFFTTKPTGEGTGLGLSLSYDIIVKGHGGQIHVESIPNQGATFVISLPLQSV</sequence>
<evidence type="ECO:0000256" key="1">
    <source>
        <dbReference type="ARBA" id="ARBA00000085"/>
    </source>
</evidence>
<keyword evidence="5" id="KW-0812">Transmembrane</keyword>
<dbReference type="Pfam" id="PF07695">
    <property type="entry name" value="7TMR-DISM_7TM"/>
    <property type="match status" value="1"/>
</dbReference>
<feature type="transmembrane region" description="Helical" evidence="5">
    <location>
        <begin position="317"/>
        <end position="340"/>
    </location>
</feature>